<evidence type="ECO:0000313" key="1">
    <source>
        <dbReference type="EMBL" id="KLO08644.1"/>
    </source>
</evidence>
<dbReference type="Pfam" id="PF10315">
    <property type="entry name" value="Aim19"/>
    <property type="match status" value="1"/>
</dbReference>
<dbReference type="PANTHER" id="PTHR28177:SF1">
    <property type="entry name" value="ALTERED INHERITANCE OF MITOCHONDRIA PROTEIN 19, MITOCHONDRIAL"/>
    <property type="match status" value="1"/>
</dbReference>
<evidence type="ECO:0000313" key="2">
    <source>
        <dbReference type="Proteomes" id="UP000053477"/>
    </source>
</evidence>
<dbReference type="Proteomes" id="UP000053477">
    <property type="component" value="Unassembled WGS sequence"/>
</dbReference>
<dbReference type="AlphaFoldDB" id="A0A0H2R9V7"/>
<protein>
    <submittedName>
        <fullName evidence="1">Uncharacterized protein</fullName>
    </submittedName>
</protein>
<dbReference type="InterPro" id="IPR019419">
    <property type="entry name" value="AIM19"/>
</dbReference>
<accession>A0A0H2R9V7</accession>
<dbReference type="GO" id="GO:0005739">
    <property type="term" value="C:mitochondrion"/>
    <property type="evidence" value="ECO:0007669"/>
    <property type="project" value="TreeGrafter"/>
</dbReference>
<organism evidence="1 2">
    <name type="scientific">Schizopora paradoxa</name>
    <dbReference type="NCBI Taxonomy" id="27342"/>
    <lineage>
        <taxon>Eukaryota</taxon>
        <taxon>Fungi</taxon>
        <taxon>Dikarya</taxon>
        <taxon>Basidiomycota</taxon>
        <taxon>Agaricomycotina</taxon>
        <taxon>Agaricomycetes</taxon>
        <taxon>Hymenochaetales</taxon>
        <taxon>Schizoporaceae</taxon>
        <taxon>Schizopora</taxon>
    </lineage>
</organism>
<dbReference type="PANTHER" id="PTHR28177">
    <property type="entry name" value="ALTERED INHERITANCE OF MITOCHONDRIA PROTEIN 19, MITOCHONDRIAL"/>
    <property type="match status" value="1"/>
</dbReference>
<dbReference type="EMBL" id="KQ086083">
    <property type="protein sequence ID" value="KLO08644.1"/>
    <property type="molecule type" value="Genomic_DNA"/>
</dbReference>
<reference evidence="1 2" key="1">
    <citation type="submission" date="2015-04" db="EMBL/GenBank/DDBJ databases">
        <title>Complete genome sequence of Schizopora paradoxa KUC8140, a cosmopolitan wood degrader in East Asia.</title>
        <authorList>
            <consortium name="DOE Joint Genome Institute"/>
            <person name="Min B."/>
            <person name="Park H."/>
            <person name="Jang Y."/>
            <person name="Kim J.-J."/>
            <person name="Kim K.H."/>
            <person name="Pangilinan J."/>
            <person name="Lipzen A."/>
            <person name="Riley R."/>
            <person name="Grigoriev I.V."/>
            <person name="Spatafora J.W."/>
            <person name="Choi I.-G."/>
        </authorList>
    </citation>
    <scope>NUCLEOTIDE SEQUENCE [LARGE SCALE GENOMIC DNA]</scope>
    <source>
        <strain evidence="1 2">KUC8140</strain>
    </source>
</reference>
<sequence length="136" mass="14914">MTEASREAFPRPYSHSPWPAWTVSSLFLSASILPSRIFPNLPPFPQRIGFSAIMYGAGYVLSTGDARNGSGITTAWSLIYLFWNGRRSLVAPRNPVSICLTTATVACASLYGTEYFFLQDSKPEDQTGRIKVASGK</sequence>
<proteinExistence type="predicted"/>
<keyword evidence="2" id="KW-1185">Reference proteome</keyword>
<name>A0A0H2R9V7_9AGAM</name>
<dbReference type="STRING" id="27342.A0A0H2R9V7"/>
<dbReference type="OrthoDB" id="5554402at2759"/>
<dbReference type="InParanoid" id="A0A0H2R9V7"/>
<gene>
    <name evidence="1" type="ORF">SCHPADRAFT_602194</name>
</gene>